<dbReference type="InterPro" id="IPR035965">
    <property type="entry name" value="PAS-like_dom_sf"/>
</dbReference>
<dbReference type="PROSITE" id="PS50113">
    <property type="entry name" value="PAC"/>
    <property type="match status" value="1"/>
</dbReference>
<dbReference type="Gene3D" id="3.30.450.40">
    <property type="match status" value="1"/>
</dbReference>
<keyword evidence="4" id="KW-0808">Transferase</keyword>
<dbReference type="CDD" id="cd00082">
    <property type="entry name" value="HisKA"/>
    <property type="match status" value="1"/>
</dbReference>
<dbReference type="Pfam" id="PF02518">
    <property type="entry name" value="HATPase_c"/>
    <property type="match status" value="1"/>
</dbReference>
<dbReference type="SMART" id="SM00387">
    <property type="entry name" value="HATPase_c"/>
    <property type="match status" value="1"/>
</dbReference>
<evidence type="ECO:0000313" key="13">
    <source>
        <dbReference type="Proteomes" id="UP000323161"/>
    </source>
</evidence>
<dbReference type="SMART" id="SM00086">
    <property type="entry name" value="PAC"/>
    <property type="match status" value="3"/>
</dbReference>
<dbReference type="SUPFAM" id="SSF55781">
    <property type="entry name" value="GAF domain-like"/>
    <property type="match status" value="1"/>
</dbReference>
<dbReference type="SMART" id="SM00091">
    <property type="entry name" value="PAS"/>
    <property type="match status" value="3"/>
</dbReference>
<dbReference type="Pfam" id="PF13426">
    <property type="entry name" value="PAS_9"/>
    <property type="match status" value="1"/>
</dbReference>
<feature type="domain" description="PAS" evidence="10">
    <location>
        <begin position="47"/>
        <end position="120"/>
    </location>
</feature>
<evidence type="ECO:0000256" key="2">
    <source>
        <dbReference type="ARBA" id="ARBA00012438"/>
    </source>
</evidence>
<dbReference type="Pfam" id="PF08447">
    <property type="entry name" value="PAS_3"/>
    <property type="match status" value="2"/>
</dbReference>
<evidence type="ECO:0000259" key="10">
    <source>
        <dbReference type="PROSITE" id="PS50112"/>
    </source>
</evidence>
<dbReference type="AlphaFoldDB" id="A0A5B0VAJ5"/>
<dbReference type="PANTHER" id="PTHR43304:SF1">
    <property type="entry name" value="PAC DOMAIN-CONTAINING PROTEIN"/>
    <property type="match status" value="1"/>
</dbReference>
<dbReference type="EMBL" id="VTUU01000010">
    <property type="protein sequence ID" value="KAA1171454.1"/>
    <property type="molecule type" value="Genomic_DNA"/>
</dbReference>
<dbReference type="GO" id="GO:0000155">
    <property type="term" value="F:phosphorelay sensor kinase activity"/>
    <property type="evidence" value="ECO:0007669"/>
    <property type="project" value="InterPro"/>
</dbReference>
<feature type="domain" description="Histidine kinase" evidence="9">
    <location>
        <begin position="597"/>
        <end position="816"/>
    </location>
</feature>
<evidence type="ECO:0000313" key="12">
    <source>
        <dbReference type="EMBL" id="KAA1171454.1"/>
    </source>
</evidence>
<dbReference type="InterPro" id="IPR036890">
    <property type="entry name" value="HATPase_C_sf"/>
</dbReference>
<evidence type="ECO:0000256" key="7">
    <source>
        <dbReference type="ARBA" id="ARBA00023136"/>
    </source>
</evidence>
<dbReference type="Pfam" id="PF01590">
    <property type="entry name" value="GAF"/>
    <property type="match status" value="1"/>
</dbReference>
<dbReference type="FunFam" id="3.30.565.10:FF:000006">
    <property type="entry name" value="Sensor histidine kinase WalK"/>
    <property type="match status" value="1"/>
</dbReference>
<feature type="region of interest" description="Disordered" evidence="8">
    <location>
        <begin position="14"/>
        <end position="43"/>
    </location>
</feature>
<evidence type="ECO:0000259" key="11">
    <source>
        <dbReference type="PROSITE" id="PS50113"/>
    </source>
</evidence>
<feature type="domain" description="PAS" evidence="10">
    <location>
        <begin position="468"/>
        <end position="538"/>
    </location>
</feature>
<evidence type="ECO:0000256" key="1">
    <source>
        <dbReference type="ARBA" id="ARBA00000085"/>
    </source>
</evidence>
<sequence length="816" mass="91082">MDVSAIFMSTVQTSGSNSPVVRQPQRRLMKTPESPQDSTFDKSLKQSERRALAVIEGTNVGTWEWNVQTGETVFNERWAEICGYTLQELAPVNIQTWLDLAHPEDLEESERRLNAHFDGSSPVYDIRCRMRHKDGHWVWVHDRGRVFEWTPEGLPLMMYGTHADITEEMQNLQQIQQQNTALSILNELAVDPETDDNARIGKALALGSEYLDLPLAIVSEITSDVYTILWFDAPQDAGLAQGANFPLGDTYCSILVEAGHSLAIDHMATSPYKARPCYAAFGLESYIAAPIHIRDHLFGTLNFSSPEPRKTPFSGTEITFVTLLARWIAGVIERKLSTQTQSKLIEQVPGVLYQYRLWPDGHSTFPFSSPHIKDIYGVDPGDVVDDASVVFDAIHPDDLGKVGSSISESAESLSLWQQQYRVRKGSGSWRWVEGQASPEVLADKSIMWHGYIADIDDKKQTELALKESEAQLRRLYELSPIGIALNDYYSGEFLDINDALLKPTGYSREQLLAGDFTQLLPQQSARLKDRIVRELRETGRFGPHELDMLRADESVFPALIRGMRITNASGRTLIWTLVEDVSERRKVDQMKSEFISTVSHELRTPLTSIAGSLGLIAGGTLGELPAEVRRMVSIAHRNSEQLRLLVDDLLDMEKLVSGRMIMHLSSESVLPVVRDAVDRLRTYALDSHVAIVLADNSHDVTARMDRYRLNQALTNLLSNAIKFSPDESTVHVSTELISGQVRILVSDNGPGIANSFRSRIFQKFAQADSSDTRGKRGTGLGLAITREIMAQMGGNVSFSSVEGHGATFWLELPIES</sequence>
<dbReference type="Gene3D" id="3.30.565.10">
    <property type="entry name" value="Histidine kinase-like ATPase, C-terminal domain"/>
    <property type="match status" value="1"/>
</dbReference>
<keyword evidence="13" id="KW-1185">Reference proteome</keyword>
<evidence type="ECO:0000259" key="9">
    <source>
        <dbReference type="PROSITE" id="PS50109"/>
    </source>
</evidence>
<dbReference type="EC" id="2.7.13.3" evidence="2"/>
<dbReference type="FunFam" id="1.10.287.130:FF:000001">
    <property type="entry name" value="Two-component sensor histidine kinase"/>
    <property type="match status" value="1"/>
</dbReference>
<dbReference type="Gene3D" id="3.30.450.20">
    <property type="entry name" value="PAS domain"/>
    <property type="match status" value="3"/>
</dbReference>
<keyword evidence="6" id="KW-0902">Two-component regulatory system</keyword>
<dbReference type="Proteomes" id="UP000323161">
    <property type="component" value="Unassembled WGS sequence"/>
</dbReference>
<dbReference type="CDD" id="cd00130">
    <property type="entry name" value="PAS"/>
    <property type="match status" value="3"/>
</dbReference>
<dbReference type="InterPro" id="IPR013655">
    <property type="entry name" value="PAS_fold_3"/>
</dbReference>
<keyword evidence="5" id="KW-0418">Kinase</keyword>
<comment type="caution">
    <text evidence="12">The sequence shown here is derived from an EMBL/GenBank/DDBJ whole genome shotgun (WGS) entry which is preliminary data.</text>
</comment>
<proteinExistence type="predicted"/>
<dbReference type="SUPFAM" id="SSF47384">
    <property type="entry name" value="Homodimeric domain of signal transducing histidine kinase"/>
    <property type="match status" value="1"/>
</dbReference>
<dbReference type="InterPro" id="IPR003018">
    <property type="entry name" value="GAF"/>
</dbReference>
<evidence type="ECO:0000256" key="8">
    <source>
        <dbReference type="SAM" id="MobiDB-lite"/>
    </source>
</evidence>
<dbReference type="SUPFAM" id="SSF55874">
    <property type="entry name" value="ATPase domain of HSP90 chaperone/DNA topoisomerase II/histidine kinase"/>
    <property type="match status" value="1"/>
</dbReference>
<evidence type="ECO:0000256" key="3">
    <source>
        <dbReference type="ARBA" id="ARBA00022553"/>
    </source>
</evidence>
<keyword evidence="3" id="KW-0597">Phosphoprotein</keyword>
<dbReference type="InterPro" id="IPR005467">
    <property type="entry name" value="His_kinase_dom"/>
</dbReference>
<dbReference type="PROSITE" id="PS50109">
    <property type="entry name" value="HIS_KIN"/>
    <property type="match status" value="1"/>
</dbReference>
<dbReference type="InterPro" id="IPR003661">
    <property type="entry name" value="HisK_dim/P_dom"/>
</dbReference>
<dbReference type="InterPro" id="IPR052162">
    <property type="entry name" value="Sensor_kinase/Photoreceptor"/>
</dbReference>
<dbReference type="InterPro" id="IPR029016">
    <property type="entry name" value="GAF-like_dom_sf"/>
</dbReference>
<protein>
    <recommendedName>
        <fullName evidence="2">histidine kinase</fullName>
        <ecNumber evidence="2">2.7.13.3</ecNumber>
    </recommendedName>
</protein>
<organism evidence="12 13">
    <name type="scientific">Marinobacter salinexigens</name>
    <dbReference type="NCBI Taxonomy" id="2919747"/>
    <lineage>
        <taxon>Bacteria</taxon>
        <taxon>Pseudomonadati</taxon>
        <taxon>Pseudomonadota</taxon>
        <taxon>Gammaproteobacteria</taxon>
        <taxon>Pseudomonadales</taxon>
        <taxon>Marinobacteraceae</taxon>
        <taxon>Marinobacter</taxon>
    </lineage>
</organism>
<dbReference type="InterPro" id="IPR036097">
    <property type="entry name" value="HisK_dim/P_sf"/>
</dbReference>
<dbReference type="NCBIfam" id="TIGR00229">
    <property type="entry name" value="sensory_box"/>
    <property type="match status" value="2"/>
</dbReference>
<dbReference type="InterPro" id="IPR000014">
    <property type="entry name" value="PAS"/>
</dbReference>
<accession>A0A5B0VAJ5</accession>
<dbReference type="PRINTS" id="PR00344">
    <property type="entry name" value="BCTRLSENSOR"/>
</dbReference>
<gene>
    <name evidence="12" type="ORF">FWJ25_16545</name>
</gene>
<evidence type="ECO:0000256" key="5">
    <source>
        <dbReference type="ARBA" id="ARBA00022777"/>
    </source>
</evidence>
<dbReference type="GO" id="GO:0005886">
    <property type="term" value="C:plasma membrane"/>
    <property type="evidence" value="ECO:0007669"/>
    <property type="project" value="UniProtKB-ARBA"/>
</dbReference>
<dbReference type="InterPro" id="IPR004358">
    <property type="entry name" value="Sig_transdc_His_kin-like_C"/>
</dbReference>
<dbReference type="PANTHER" id="PTHR43304">
    <property type="entry name" value="PHYTOCHROME-LIKE PROTEIN CPH1"/>
    <property type="match status" value="1"/>
</dbReference>
<reference evidence="12 13" key="1">
    <citation type="submission" date="2019-08" db="EMBL/GenBank/DDBJ databases">
        <title>Marinobacter ZYF650 sp. nov., a marine bacterium isolated from seawater of the Mariana trench.</title>
        <authorList>
            <person name="Ahmad W."/>
        </authorList>
    </citation>
    <scope>NUCLEOTIDE SEQUENCE [LARGE SCALE GENOMIC DNA]</scope>
    <source>
        <strain evidence="12 13">ZYF650</strain>
    </source>
</reference>
<dbReference type="InterPro" id="IPR003594">
    <property type="entry name" value="HATPase_dom"/>
</dbReference>
<dbReference type="PROSITE" id="PS50112">
    <property type="entry name" value="PAS"/>
    <property type="match status" value="3"/>
</dbReference>
<feature type="domain" description="PAC" evidence="11">
    <location>
        <begin position="124"/>
        <end position="177"/>
    </location>
</feature>
<name>A0A5B0VAJ5_9GAMM</name>
<dbReference type="CDD" id="cd16922">
    <property type="entry name" value="HATPase_EvgS-ArcB-TorS-like"/>
    <property type="match status" value="1"/>
</dbReference>
<dbReference type="SMART" id="SM00065">
    <property type="entry name" value="GAF"/>
    <property type="match status" value="1"/>
</dbReference>
<dbReference type="InterPro" id="IPR000700">
    <property type="entry name" value="PAS-assoc_C"/>
</dbReference>
<evidence type="ECO:0000256" key="4">
    <source>
        <dbReference type="ARBA" id="ARBA00022679"/>
    </source>
</evidence>
<feature type="domain" description="PAS" evidence="10">
    <location>
        <begin position="369"/>
        <end position="413"/>
    </location>
</feature>
<keyword evidence="7" id="KW-0472">Membrane</keyword>
<dbReference type="SUPFAM" id="SSF55785">
    <property type="entry name" value="PYP-like sensor domain (PAS domain)"/>
    <property type="match status" value="3"/>
</dbReference>
<dbReference type="Pfam" id="PF00512">
    <property type="entry name" value="HisKA"/>
    <property type="match status" value="1"/>
</dbReference>
<dbReference type="InterPro" id="IPR001610">
    <property type="entry name" value="PAC"/>
</dbReference>
<evidence type="ECO:0000256" key="6">
    <source>
        <dbReference type="ARBA" id="ARBA00023012"/>
    </source>
</evidence>
<dbReference type="SMART" id="SM00388">
    <property type="entry name" value="HisKA"/>
    <property type="match status" value="1"/>
</dbReference>
<comment type="catalytic activity">
    <reaction evidence="1">
        <text>ATP + protein L-histidine = ADP + protein N-phospho-L-histidine.</text>
        <dbReference type="EC" id="2.7.13.3"/>
    </reaction>
</comment>
<dbReference type="Gene3D" id="1.10.287.130">
    <property type="match status" value="1"/>
</dbReference>